<dbReference type="InterPro" id="IPR036028">
    <property type="entry name" value="SH3-like_dom_sf"/>
</dbReference>
<dbReference type="GO" id="GO:0005085">
    <property type="term" value="F:guanyl-nucleotide exchange factor activity"/>
    <property type="evidence" value="ECO:0007669"/>
    <property type="project" value="UniProtKB-KW"/>
</dbReference>
<dbReference type="GO" id="GO:0006048">
    <property type="term" value="P:UDP-N-acetylglucosamine biosynthetic process"/>
    <property type="evidence" value="ECO:0007669"/>
    <property type="project" value="UniProtKB-UniPathway"/>
</dbReference>
<feature type="domain" description="Ras-GEF" evidence="17">
    <location>
        <begin position="1728"/>
        <end position="1973"/>
    </location>
</feature>
<dbReference type="Pfam" id="PF02878">
    <property type="entry name" value="PGM_PMM_I"/>
    <property type="match status" value="1"/>
</dbReference>
<keyword evidence="9" id="KW-0460">Magnesium</keyword>
<dbReference type="InterPro" id="IPR016055">
    <property type="entry name" value="A-D-PHexomutase_a/b/a-I/II/III"/>
</dbReference>
<dbReference type="CDD" id="cd03086">
    <property type="entry name" value="PGM3"/>
    <property type="match status" value="1"/>
</dbReference>
<dbReference type="Pfam" id="PF00617">
    <property type="entry name" value="RasGEF"/>
    <property type="match status" value="1"/>
</dbReference>
<dbReference type="SUPFAM" id="SSF48366">
    <property type="entry name" value="Ras GEF"/>
    <property type="match status" value="1"/>
</dbReference>
<dbReference type="VEuPathDB" id="FungiDB:C5L36_0A01370"/>
<dbReference type="FunFam" id="3.40.120.10:FF:000013">
    <property type="entry name" value="Phosphoacetylglucosamine mutase"/>
    <property type="match status" value="1"/>
</dbReference>
<comment type="similarity">
    <text evidence="4">Belongs to the phosphohexose mutase family.</text>
</comment>
<evidence type="ECO:0000313" key="19">
    <source>
        <dbReference type="EMBL" id="OUT23028.1"/>
    </source>
</evidence>
<keyword evidence="10" id="KW-0413">Isomerase</keyword>
<dbReference type="GO" id="GO:0004610">
    <property type="term" value="F:phosphoacetylglucosamine mutase activity"/>
    <property type="evidence" value="ECO:0007669"/>
    <property type="project" value="UniProtKB-EC"/>
</dbReference>
<feature type="compositionally biased region" description="Polar residues" evidence="15">
    <location>
        <begin position="798"/>
        <end position="808"/>
    </location>
</feature>
<evidence type="ECO:0000256" key="11">
    <source>
        <dbReference type="ARBA" id="ARBA00031926"/>
    </source>
</evidence>
<dbReference type="GO" id="GO:0000287">
    <property type="term" value="F:magnesium ion binding"/>
    <property type="evidence" value="ECO:0007669"/>
    <property type="project" value="InterPro"/>
</dbReference>
<dbReference type="Proteomes" id="UP000195871">
    <property type="component" value="Unassembled WGS sequence"/>
</dbReference>
<dbReference type="SUPFAM" id="SSF50044">
    <property type="entry name" value="SH3-domain"/>
    <property type="match status" value="1"/>
</dbReference>
<dbReference type="FunFam" id="3.30.310.50:FF:000003">
    <property type="entry name" value="Phosphoacetylglucosamine mutase"/>
    <property type="match status" value="1"/>
</dbReference>
<accession>A0A1Z8JR00</accession>
<sequence>MSAPFSEIQPIYSKYPPPASPKFQYGTAGFRMLASKLDSVMVAVATLSVIRSFSLQGKTVGVMITASHNPPQDNGVKVVDPFGDMLPQDWEPLATSLANCTNFDEFESILNPLWKKYNPNGKNKANIVLARDTRESGSHLLDICTQLFESIPEAFNDPSFGEPTEEGYYKKLNESLLRLLEINELNASDLTNVVVDCANGVGALKLEQFLEKSAVASKFKAVNDNTEDPQQLNVKCGADYVKTNQRLPANISEAVASAPNTLCASFDGDADRLVCYYQGDGFIAILLSSMISKLLSQLSVDLKVGIIQTAYANGASTSYIVEELGLPSICAKTGVKHLHHEALKFDIGIYFEANGHGTVLFSDNFRDKISKINHPAAESLLLLNDLINQTVGDALSDLLAVVASLCILKQSNNDWSRTYKDLPNKLAKVVVKDRNAFVTTDAERRLIEPNAIQPKIDQLVSTVKLGRSFVRPSGTEDAVRVYAEASTIEECEYLTNAVVKLVAEYSERSPESRNTSPLRLESQGKKQLSMDVPTLVEKEHRVSKVDFSYLVSQLSPSPGAWSPPRKSSQPDLEEFIDMDNESTHSEKFEYKGETVHGILEHARTRSADSKHSSISLNNSILSIKNESHNTSSSFLNSSVPTNDILNNSSFNEPFVEQNQVEDHTPIVHQQQHFDDSTPVPARRQTIDSDDLKLSNSMTMLEPESKNQSRIQSTTSSIYSALPNRIQSTTSSMYSEIPGHKSVDITDGLKKFRISSMKPQLHKHTSQPLENLEEVNEEVEFQDNVTSKYDSLVDDQPLDFTSPTPSVGQPTFPPNTAPRVSVLDQSIYKNKGEPAQSKTLSSVQSQQNIEKMMDKTGSSKTESFDNYEMTEESRRDETEDEDEDTSALFVTAIYAFNADSLESENDSSICLSFDQDEIAFTYNLDDSGWGEVTLLSSLKRGWVPMNYFKSTVTSGIQDIELKSLSPRDLAETRAPLKLLLKHAGTFLLNPQSKPVYINGELRGYTFDVECFNGMTDGINSVVQSKPVVRKMRKKLLRGWADLIGKGKDYMGTIASSKIEYLQLLTFHLLQKAITFLDIWRLEQERLDEETQQLPQRVDKNRTTLAWDSFESVNLNILYLEKPPILSYRINEIYNQLITYFCLIAGRIDLVEHNPKSFQVVATVTGHINLLINEYFFIIKLLKSTMNEQDSEKRLSMNLTKYGKLTSNMNLKTQMKKLDLQTEKLRQMVEELNTYIKILHDSAKKEMFNRGTNFNATEVNNNLYFYSREGGAVVVCACKMIELCSSIYYIMKNSISFDDSMLLPQSRRYPNYLKMSVTPEEFIKKCSSALANDSNIQKQVSKYKRESIALNSKPEKLRENVNRVSQQYSIFKMGNSTDVQLSSAGLDFLSHINSDEQSNFLADDLETDLQATELSDLEFNVESELIRSQTDGKIIGASFRALVYLLTDESNPPDYFFINAFFLTFRIFADSTQLLEALIRRFDVNDDYKNRLNDGTGKFTEIKVMNKRKLVAKSFRFWLESYWNSKNDYSLLAPLMNFFNEGMKNFLPIESYQLLVTASKLIGNPPIENNNDRLNFYNNFSNNEQLLPRKISSKLHQKTLKNMSLGANPNGLLTEIEAYNAFLDDVETYDLEKIDEAPIENNSRLSLSLNLNIELKNSGSNSVLLTPQQISMIRMIIMSYRRMLGTHWYKKHIENQFEPLDTKTLIDSWWSASQESWKILNDDLTLLNFNGLEIAKQLTLIESKLFCSIQVGELLNQNFTTKKLHLNLSPNIQKSILFTNLLSDYVIESILKPDLKMRQRIHAFKCWLKISISCLYLRNFNSLASIMTSLQSFLITRISAIWEGLTEKYKELFHYLASIIHPNKNYSAYRDRLRDFLSTNEQDNIDIPIVPYLSLFLQDLTFIVDGNPNYRTNSKSFLDEKLINIDKYLKITRIVSDIQALQISYKDVGELGQLYNDKNTDIIRSETIKNLKEQLGGTDNMISFADMFDIYGVPILQELILLEIWKVKQTNARDDDRSWKLSCAIQPRDLNG</sequence>
<evidence type="ECO:0000256" key="7">
    <source>
        <dbReference type="ARBA" id="ARBA00022553"/>
    </source>
</evidence>
<dbReference type="SUPFAM" id="SSF55957">
    <property type="entry name" value="Phosphoglucomutase, C-terminal domain"/>
    <property type="match status" value="1"/>
</dbReference>
<dbReference type="InterPro" id="IPR001452">
    <property type="entry name" value="SH3_domain"/>
</dbReference>
<feature type="region of interest" description="Disordered" evidence="15">
    <location>
        <begin position="792"/>
        <end position="817"/>
    </location>
</feature>
<dbReference type="CDD" id="cd06224">
    <property type="entry name" value="REM"/>
    <property type="match status" value="1"/>
</dbReference>
<evidence type="ECO:0000313" key="20">
    <source>
        <dbReference type="Proteomes" id="UP000195871"/>
    </source>
</evidence>
<dbReference type="SMART" id="SM00147">
    <property type="entry name" value="RasGEF"/>
    <property type="match status" value="1"/>
</dbReference>
<dbReference type="SUPFAM" id="SSF53738">
    <property type="entry name" value="Phosphoglucomutase, first 3 domains"/>
    <property type="match status" value="2"/>
</dbReference>
<evidence type="ECO:0000256" key="1">
    <source>
        <dbReference type="ARBA" id="ARBA00000558"/>
    </source>
</evidence>
<dbReference type="InterPro" id="IPR001895">
    <property type="entry name" value="RASGEF_cat_dom"/>
</dbReference>
<reference evidence="19 20" key="1">
    <citation type="submission" date="2017-05" db="EMBL/GenBank/DDBJ databases">
        <title>The Genome Sequence of Candida krusei Ckrusei653.</title>
        <authorList>
            <person name="Cuomo C."/>
            <person name="Forche A."/>
            <person name="Young S."/>
            <person name="Abouelleil A."/>
            <person name="Cao P."/>
            <person name="Chapman S."/>
            <person name="Cusick C."/>
            <person name="Shea T."/>
            <person name="Nusbaum C."/>
            <person name="Birren B."/>
        </authorList>
    </citation>
    <scope>NUCLEOTIDE SEQUENCE [LARGE SCALE GENOMIC DNA]</scope>
    <source>
        <strain evidence="19 20">Ckrusei653</strain>
    </source>
</reference>
<evidence type="ECO:0000256" key="13">
    <source>
        <dbReference type="PROSITE-ProRule" id="PRU00168"/>
    </source>
</evidence>
<dbReference type="Gene3D" id="1.20.870.10">
    <property type="entry name" value="Son of sevenless (SoS) protein Chain: S domain 1"/>
    <property type="match status" value="1"/>
</dbReference>
<dbReference type="Pfam" id="PF00618">
    <property type="entry name" value="RasGEF_N"/>
    <property type="match status" value="1"/>
</dbReference>
<evidence type="ECO:0000256" key="6">
    <source>
        <dbReference type="ARBA" id="ARBA00022443"/>
    </source>
</evidence>
<evidence type="ECO:0000256" key="15">
    <source>
        <dbReference type="SAM" id="MobiDB-lite"/>
    </source>
</evidence>
<dbReference type="UniPathway" id="UPA00113">
    <property type="reaction ID" value="UER00530"/>
</dbReference>
<dbReference type="Pfam" id="PF00408">
    <property type="entry name" value="PGM_PMM_IV"/>
    <property type="match status" value="1"/>
</dbReference>
<comment type="cofactor">
    <cofactor evidence="2">
        <name>Mg(2+)</name>
        <dbReference type="ChEBI" id="CHEBI:18420"/>
    </cofactor>
</comment>
<evidence type="ECO:0000259" key="18">
    <source>
        <dbReference type="PROSITE" id="PS50212"/>
    </source>
</evidence>
<keyword evidence="7" id="KW-0597">Phosphoprotein</keyword>
<dbReference type="Gene3D" id="2.30.30.40">
    <property type="entry name" value="SH3 Domains"/>
    <property type="match status" value="1"/>
</dbReference>
<dbReference type="VEuPathDB" id="FungiDB:C5L36_0A01380"/>
<dbReference type="InterPro" id="IPR005843">
    <property type="entry name" value="A-D-PHexomutase_C"/>
</dbReference>
<dbReference type="Gene3D" id="3.40.120.10">
    <property type="entry name" value="Alpha-D-Glucose-1,6-Bisphosphate, subunit A, domain 3"/>
    <property type="match status" value="2"/>
</dbReference>
<comment type="caution">
    <text evidence="19">The sequence shown here is derived from an EMBL/GenBank/DDBJ whole genome shotgun (WGS) entry which is preliminary data.</text>
</comment>
<feature type="domain" description="N-terminal Ras-GEF" evidence="18">
    <location>
        <begin position="1428"/>
        <end position="1564"/>
    </location>
</feature>
<dbReference type="InterPro" id="IPR036900">
    <property type="entry name" value="A-D-PHexomutase_C_sf"/>
</dbReference>
<evidence type="ECO:0000256" key="5">
    <source>
        <dbReference type="ARBA" id="ARBA00012731"/>
    </source>
</evidence>
<dbReference type="PANTHER" id="PTHR45955:SF1">
    <property type="entry name" value="PHOSPHOACETYLGLUCOSAMINE MUTASE"/>
    <property type="match status" value="1"/>
</dbReference>
<dbReference type="PANTHER" id="PTHR45955">
    <property type="entry name" value="PHOSPHOACETYLGLUCOSAMINE MUTASE"/>
    <property type="match status" value="1"/>
</dbReference>
<feature type="domain" description="SH3" evidence="16">
    <location>
        <begin position="884"/>
        <end position="952"/>
    </location>
</feature>
<dbReference type="GO" id="GO:0007264">
    <property type="term" value="P:small GTPase-mediated signal transduction"/>
    <property type="evidence" value="ECO:0007669"/>
    <property type="project" value="InterPro"/>
</dbReference>
<evidence type="ECO:0000256" key="4">
    <source>
        <dbReference type="ARBA" id="ARBA00010231"/>
    </source>
</evidence>
<dbReference type="PROSITE" id="PS50212">
    <property type="entry name" value="RASGEF_NTER"/>
    <property type="match status" value="1"/>
</dbReference>
<dbReference type="InterPro" id="IPR049023">
    <property type="entry name" value="AMG1_II"/>
</dbReference>
<dbReference type="PROSITE" id="PS00710">
    <property type="entry name" value="PGM_PMM"/>
    <property type="match status" value="1"/>
</dbReference>
<gene>
    <name evidence="19" type="ORF">CAS74_001334</name>
</gene>
<dbReference type="InterPro" id="IPR016657">
    <property type="entry name" value="PAGM"/>
</dbReference>
<evidence type="ECO:0000256" key="14">
    <source>
        <dbReference type="PROSITE-ProRule" id="PRU00192"/>
    </source>
</evidence>
<dbReference type="InterPro" id="IPR023578">
    <property type="entry name" value="Ras_GEF_dom_sf"/>
</dbReference>
<dbReference type="InterPro" id="IPR005844">
    <property type="entry name" value="A-D-PHexomutase_a/b/a-I"/>
</dbReference>
<dbReference type="InterPro" id="IPR036964">
    <property type="entry name" value="RASGEF_cat_dom_sf"/>
</dbReference>
<name>A0A1Z8JR00_PICKU</name>
<comment type="pathway">
    <text evidence="3">Nucleotide-sugar biosynthesis; UDP-N-acetyl-alpha-D-glucosamine biosynthesis; N-acetyl-alpha-D-glucosamine 1-phosphate from alpha-D-glucosamine 6-phosphate (route I): step 2/2.</text>
</comment>
<dbReference type="Gene3D" id="1.10.840.10">
    <property type="entry name" value="Ras guanine-nucleotide exchange factors catalytic domain"/>
    <property type="match status" value="1"/>
</dbReference>
<dbReference type="Pfam" id="PF21404">
    <property type="entry name" value="AMG1_III"/>
    <property type="match status" value="1"/>
</dbReference>
<evidence type="ECO:0000256" key="12">
    <source>
        <dbReference type="ARBA" id="ARBA00032065"/>
    </source>
</evidence>
<dbReference type="InterPro" id="IPR016066">
    <property type="entry name" value="A-D-PHexomutase_CS"/>
</dbReference>
<evidence type="ECO:0000256" key="8">
    <source>
        <dbReference type="ARBA" id="ARBA00022723"/>
    </source>
</evidence>
<dbReference type="InterPro" id="IPR049022">
    <property type="entry name" value="AMG1_III"/>
</dbReference>
<dbReference type="EC" id="5.4.2.3" evidence="5"/>
<dbReference type="Pfam" id="PF21405">
    <property type="entry name" value="AMG1_II"/>
    <property type="match status" value="1"/>
</dbReference>
<protein>
    <recommendedName>
        <fullName evidence="5">phosphoacetylglucosamine mutase</fullName>
        <ecNumber evidence="5">5.4.2.3</ecNumber>
    </recommendedName>
    <alternativeName>
        <fullName evidence="12">Acetylglucosamine phosphomutase</fullName>
    </alternativeName>
    <alternativeName>
        <fullName evidence="11">N-acetylglucosamine-phosphate mutase</fullName>
    </alternativeName>
</protein>
<comment type="catalytic activity">
    <reaction evidence="1">
        <text>N-acetyl-alpha-D-glucosamine 1-phosphate = N-acetyl-D-glucosamine 6-phosphate</text>
        <dbReference type="Rhea" id="RHEA:23804"/>
        <dbReference type="ChEBI" id="CHEBI:57513"/>
        <dbReference type="ChEBI" id="CHEBI:57776"/>
        <dbReference type="EC" id="5.4.2.3"/>
    </reaction>
</comment>
<evidence type="ECO:0000259" key="16">
    <source>
        <dbReference type="PROSITE" id="PS50002"/>
    </source>
</evidence>
<keyword evidence="13" id="KW-0344">Guanine-nucleotide releasing factor</keyword>
<dbReference type="SMART" id="SM00229">
    <property type="entry name" value="RasGEFN"/>
    <property type="match status" value="1"/>
</dbReference>
<keyword evidence="8" id="KW-0479">Metal-binding</keyword>
<dbReference type="GO" id="GO:0005975">
    <property type="term" value="P:carbohydrate metabolic process"/>
    <property type="evidence" value="ECO:0007669"/>
    <property type="project" value="InterPro"/>
</dbReference>
<organism evidence="19 20">
    <name type="scientific">Pichia kudriavzevii</name>
    <name type="common">Yeast</name>
    <name type="synonym">Issatchenkia orientalis</name>
    <dbReference type="NCBI Taxonomy" id="4909"/>
    <lineage>
        <taxon>Eukaryota</taxon>
        <taxon>Fungi</taxon>
        <taxon>Dikarya</taxon>
        <taxon>Ascomycota</taxon>
        <taxon>Saccharomycotina</taxon>
        <taxon>Pichiomycetes</taxon>
        <taxon>Pichiales</taxon>
        <taxon>Pichiaceae</taxon>
        <taxon>Pichia</taxon>
    </lineage>
</organism>
<evidence type="ECO:0000256" key="9">
    <source>
        <dbReference type="ARBA" id="ARBA00022842"/>
    </source>
</evidence>
<dbReference type="EMBL" id="NHMM01000002">
    <property type="protein sequence ID" value="OUT23028.1"/>
    <property type="molecule type" value="Genomic_DNA"/>
</dbReference>
<keyword evidence="6 14" id="KW-0728">SH3 domain</keyword>
<evidence type="ECO:0000256" key="3">
    <source>
        <dbReference type="ARBA" id="ARBA00004865"/>
    </source>
</evidence>
<dbReference type="PROSITE" id="PS50009">
    <property type="entry name" value="RASGEF_CAT"/>
    <property type="match status" value="1"/>
</dbReference>
<feature type="region of interest" description="Disordered" evidence="15">
    <location>
        <begin position="852"/>
        <end position="882"/>
    </location>
</feature>
<evidence type="ECO:0000256" key="10">
    <source>
        <dbReference type="ARBA" id="ARBA00023235"/>
    </source>
</evidence>
<evidence type="ECO:0000256" key="2">
    <source>
        <dbReference type="ARBA" id="ARBA00001946"/>
    </source>
</evidence>
<dbReference type="PROSITE" id="PS50002">
    <property type="entry name" value="SH3"/>
    <property type="match status" value="1"/>
</dbReference>
<dbReference type="Gene3D" id="3.30.310.50">
    <property type="entry name" value="Alpha-D-phosphohexomutase, C-terminal domain"/>
    <property type="match status" value="1"/>
</dbReference>
<dbReference type="InterPro" id="IPR000651">
    <property type="entry name" value="Ras-like_Gua-exchang_fac_N"/>
</dbReference>
<evidence type="ECO:0000259" key="17">
    <source>
        <dbReference type="PROSITE" id="PS50009"/>
    </source>
</evidence>
<proteinExistence type="inferred from homology"/>